<proteinExistence type="predicted"/>
<organism evidence="1 2">
    <name type="scientific">Dendrobium catenatum</name>
    <dbReference type="NCBI Taxonomy" id="906689"/>
    <lineage>
        <taxon>Eukaryota</taxon>
        <taxon>Viridiplantae</taxon>
        <taxon>Streptophyta</taxon>
        <taxon>Embryophyta</taxon>
        <taxon>Tracheophyta</taxon>
        <taxon>Spermatophyta</taxon>
        <taxon>Magnoliopsida</taxon>
        <taxon>Liliopsida</taxon>
        <taxon>Asparagales</taxon>
        <taxon>Orchidaceae</taxon>
        <taxon>Epidendroideae</taxon>
        <taxon>Malaxideae</taxon>
        <taxon>Dendrobiinae</taxon>
        <taxon>Dendrobium</taxon>
    </lineage>
</organism>
<dbReference type="AlphaFoldDB" id="A0A2I0VK17"/>
<protein>
    <submittedName>
        <fullName evidence="1">L-3-cyanoalanine synthase 2, mitochondrial</fullName>
    </submittedName>
</protein>
<sequence length="227" mass="24460">MSWPHNSSLLLEILYGGSVGTSTDRKVEPSESIIFNGANQITGNGVGFEPDILDMEVMEKVLEAHERAHTGVGEQVPGVLGLAGSSKHGLRGVGAGGLPRAGSEPAVGVLHCSGCQKRGRGQATAIVGREWRNSFFVVIMQGKVDPLPCDGEKTNYHFTKEFEFEFTKPLTSIFGKFMSKEPERKKGRPRYYRGILHNEGLVTIIGAGDGLEVGMELVMGWILGSSS</sequence>
<gene>
    <name evidence="1" type="primary">CAS2</name>
    <name evidence="1" type="ORF">MA16_Dca023745</name>
</gene>
<evidence type="ECO:0000313" key="2">
    <source>
        <dbReference type="Proteomes" id="UP000233837"/>
    </source>
</evidence>
<dbReference type="EMBL" id="KZ503461">
    <property type="protein sequence ID" value="PKU63745.1"/>
    <property type="molecule type" value="Genomic_DNA"/>
</dbReference>
<reference evidence="1 2" key="1">
    <citation type="journal article" date="2016" name="Sci. Rep.">
        <title>The Dendrobium catenatum Lindl. genome sequence provides insights into polysaccharide synthase, floral development and adaptive evolution.</title>
        <authorList>
            <person name="Zhang G.Q."/>
            <person name="Xu Q."/>
            <person name="Bian C."/>
            <person name="Tsai W.C."/>
            <person name="Yeh C.M."/>
            <person name="Liu K.W."/>
            <person name="Yoshida K."/>
            <person name="Zhang L.S."/>
            <person name="Chang S.B."/>
            <person name="Chen F."/>
            <person name="Shi Y."/>
            <person name="Su Y.Y."/>
            <person name="Zhang Y.Q."/>
            <person name="Chen L.J."/>
            <person name="Yin Y."/>
            <person name="Lin M."/>
            <person name="Huang H."/>
            <person name="Deng H."/>
            <person name="Wang Z.W."/>
            <person name="Zhu S.L."/>
            <person name="Zhao X."/>
            <person name="Deng C."/>
            <person name="Niu S.C."/>
            <person name="Huang J."/>
            <person name="Wang M."/>
            <person name="Liu G.H."/>
            <person name="Yang H.J."/>
            <person name="Xiao X.J."/>
            <person name="Hsiao Y.Y."/>
            <person name="Wu W.L."/>
            <person name="Chen Y.Y."/>
            <person name="Mitsuda N."/>
            <person name="Ohme-Takagi M."/>
            <person name="Luo Y.B."/>
            <person name="Van de Peer Y."/>
            <person name="Liu Z.J."/>
        </authorList>
    </citation>
    <scope>NUCLEOTIDE SEQUENCE [LARGE SCALE GENOMIC DNA]</scope>
    <source>
        <tissue evidence="1">The whole plant</tissue>
    </source>
</reference>
<name>A0A2I0VK17_9ASPA</name>
<dbReference type="Proteomes" id="UP000233837">
    <property type="component" value="Unassembled WGS sequence"/>
</dbReference>
<reference evidence="1 2" key="2">
    <citation type="journal article" date="2017" name="Nature">
        <title>The Apostasia genome and the evolution of orchids.</title>
        <authorList>
            <person name="Zhang G.Q."/>
            <person name="Liu K.W."/>
            <person name="Li Z."/>
            <person name="Lohaus R."/>
            <person name="Hsiao Y.Y."/>
            <person name="Niu S.C."/>
            <person name="Wang J.Y."/>
            <person name="Lin Y.C."/>
            <person name="Xu Q."/>
            <person name="Chen L.J."/>
            <person name="Yoshida K."/>
            <person name="Fujiwara S."/>
            <person name="Wang Z.W."/>
            <person name="Zhang Y.Q."/>
            <person name="Mitsuda N."/>
            <person name="Wang M."/>
            <person name="Liu G.H."/>
            <person name="Pecoraro L."/>
            <person name="Huang H.X."/>
            <person name="Xiao X.J."/>
            <person name="Lin M."/>
            <person name="Wu X.Y."/>
            <person name="Wu W.L."/>
            <person name="Chen Y.Y."/>
            <person name="Chang S.B."/>
            <person name="Sakamoto S."/>
            <person name="Ohme-Takagi M."/>
            <person name="Yagi M."/>
            <person name="Zeng S.J."/>
            <person name="Shen C.Y."/>
            <person name="Yeh C.M."/>
            <person name="Luo Y.B."/>
            <person name="Tsai W.C."/>
            <person name="Van de Peer Y."/>
            <person name="Liu Z.J."/>
        </authorList>
    </citation>
    <scope>NUCLEOTIDE SEQUENCE [LARGE SCALE GENOMIC DNA]</scope>
    <source>
        <tissue evidence="1">The whole plant</tissue>
    </source>
</reference>
<evidence type="ECO:0000313" key="1">
    <source>
        <dbReference type="EMBL" id="PKU63745.1"/>
    </source>
</evidence>
<accession>A0A2I0VK17</accession>
<dbReference type="STRING" id="906689.A0A2I0VK17"/>
<keyword evidence="2" id="KW-1185">Reference proteome</keyword>